<keyword evidence="5 6" id="KW-0411">Iron-sulfur</keyword>
<evidence type="ECO:0000256" key="4">
    <source>
        <dbReference type="ARBA" id="ARBA00023004"/>
    </source>
</evidence>
<evidence type="ECO:0000256" key="2">
    <source>
        <dbReference type="ARBA" id="ARBA00022691"/>
    </source>
</evidence>
<evidence type="ECO:0000256" key="1">
    <source>
        <dbReference type="ARBA" id="ARBA00022485"/>
    </source>
</evidence>
<comment type="cofactor">
    <cofactor evidence="6">
        <name>[4Fe-4S] cluster</name>
        <dbReference type="ChEBI" id="CHEBI:49883"/>
    </cofactor>
    <text evidence="6">Binds 1 [4Fe-4S] cluster. The cluster is coordinated with 3 cysteines and an exchangeable S-adenosyl-L-methionine.</text>
</comment>
<proteinExistence type="predicted"/>
<name>A0A7J2TH46_ARCFL</name>
<dbReference type="InterPro" id="IPR034457">
    <property type="entry name" value="Organic_radical-activating"/>
</dbReference>
<keyword evidence="2 6" id="KW-0949">S-adenosyl-L-methionine</keyword>
<dbReference type="InterPro" id="IPR007197">
    <property type="entry name" value="rSAM"/>
</dbReference>
<keyword evidence="3 6" id="KW-0479">Metal-binding</keyword>
<dbReference type="PIRSF" id="PIRSF004869">
    <property type="entry name" value="PflX_prd"/>
    <property type="match status" value="1"/>
</dbReference>
<accession>A0A7J2TH46</accession>
<dbReference type="InterPro" id="IPR016431">
    <property type="entry name" value="Pyrv-formate_lyase-activ_prd"/>
</dbReference>
<feature type="binding site" evidence="6">
    <location>
        <position position="107"/>
    </location>
    <ligand>
        <name>[4Fe-4S] cluster</name>
        <dbReference type="ChEBI" id="CHEBI:49883"/>
        <note>4Fe-4S-S-AdoMet</note>
    </ligand>
</feature>
<keyword evidence="1" id="KW-0004">4Fe-4S</keyword>
<dbReference type="PANTHER" id="PTHR30352">
    <property type="entry name" value="PYRUVATE FORMATE-LYASE-ACTIVATING ENZYME"/>
    <property type="match status" value="1"/>
</dbReference>
<evidence type="ECO:0000256" key="6">
    <source>
        <dbReference type="PIRSR" id="PIRSR004869-50"/>
    </source>
</evidence>
<organism evidence="8">
    <name type="scientific">Archaeoglobus fulgidus</name>
    <dbReference type="NCBI Taxonomy" id="2234"/>
    <lineage>
        <taxon>Archaea</taxon>
        <taxon>Methanobacteriati</taxon>
        <taxon>Methanobacteriota</taxon>
        <taxon>Archaeoglobi</taxon>
        <taxon>Archaeoglobales</taxon>
        <taxon>Archaeoglobaceae</taxon>
        <taxon>Archaeoglobus</taxon>
    </lineage>
</organism>
<dbReference type="GO" id="GO:0003824">
    <property type="term" value="F:catalytic activity"/>
    <property type="evidence" value="ECO:0007669"/>
    <property type="project" value="InterPro"/>
</dbReference>
<evidence type="ECO:0000259" key="7">
    <source>
        <dbReference type="Pfam" id="PF04055"/>
    </source>
</evidence>
<dbReference type="GO" id="GO:0051539">
    <property type="term" value="F:4 iron, 4 sulfur cluster binding"/>
    <property type="evidence" value="ECO:0007669"/>
    <property type="project" value="UniProtKB-KW"/>
</dbReference>
<evidence type="ECO:0000256" key="5">
    <source>
        <dbReference type="ARBA" id="ARBA00023014"/>
    </source>
</evidence>
<keyword evidence="4 6" id="KW-0408">Iron</keyword>
<evidence type="ECO:0000313" key="8">
    <source>
        <dbReference type="EMBL" id="HEH35079.1"/>
    </source>
</evidence>
<dbReference type="InterPro" id="IPR013785">
    <property type="entry name" value="Aldolase_TIM"/>
</dbReference>
<dbReference type="CDD" id="cd01335">
    <property type="entry name" value="Radical_SAM"/>
    <property type="match status" value="1"/>
</dbReference>
<dbReference type="Gene3D" id="3.20.20.70">
    <property type="entry name" value="Aldolase class I"/>
    <property type="match status" value="1"/>
</dbReference>
<dbReference type="AlphaFoldDB" id="A0A7J2TH46"/>
<feature type="domain" description="Radical SAM core" evidence="7">
    <location>
        <begin position="96"/>
        <end position="254"/>
    </location>
</feature>
<dbReference type="InterPro" id="IPR058240">
    <property type="entry name" value="rSAM_sf"/>
</dbReference>
<dbReference type="SUPFAM" id="SSF102114">
    <property type="entry name" value="Radical SAM enzymes"/>
    <property type="match status" value="1"/>
</dbReference>
<protein>
    <submittedName>
        <fullName evidence="8">Radical SAM protein</fullName>
    </submittedName>
</protein>
<feature type="binding site" evidence="6">
    <location>
        <position position="100"/>
    </location>
    <ligand>
        <name>[4Fe-4S] cluster</name>
        <dbReference type="ChEBI" id="CHEBI:49883"/>
        <note>4Fe-4S-S-AdoMet</note>
    </ligand>
</feature>
<dbReference type="EMBL" id="DSLA01000043">
    <property type="protein sequence ID" value="HEH35079.1"/>
    <property type="molecule type" value="Genomic_DNA"/>
</dbReference>
<evidence type="ECO:0000256" key="3">
    <source>
        <dbReference type="ARBA" id="ARBA00022723"/>
    </source>
</evidence>
<feature type="binding site" evidence="6">
    <location>
        <position position="104"/>
    </location>
    <ligand>
        <name>[4Fe-4S] cluster</name>
        <dbReference type="ChEBI" id="CHEBI:49883"/>
        <note>4Fe-4S-S-AdoMet</note>
    </ligand>
</feature>
<reference evidence="8" key="1">
    <citation type="journal article" date="2020" name="mSystems">
        <title>Genome- and Community-Level Interaction Insights into Carbon Utilization and Element Cycling Functions of Hydrothermarchaeota in Hydrothermal Sediment.</title>
        <authorList>
            <person name="Zhou Z."/>
            <person name="Liu Y."/>
            <person name="Xu W."/>
            <person name="Pan J."/>
            <person name="Luo Z.H."/>
            <person name="Li M."/>
        </authorList>
    </citation>
    <scope>NUCLEOTIDE SEQUENCE [LARGE SCALE GENOMIC DNA]</scope>
    <source>
        <strain evidence="8">SpSt-26</strain>
    </source>
</reference>
<dbReference type="GO" id="GO:0046872">
    <property type="term" value="F:metal ion binding"/>
    <property type="evidence" value="ECO:0007669"/>
    <property type="project" value="UniProtKB-KW"/>
</dbReference>
<dbReference type="SFLD" id="SFLDS00029">
    <property type="entry name" value="Radical_SAM"/>
    <property type="match status" value="1"/>
</dbReference>
<dbReference type="PANTHER" id="PTHR30352:SF22">
    <property type="entry name" value="PYRUVATE FORMATE-LYASE ACTIVATING ENZYME HOMOLOG"/>
    <property type="match status" value="1"/>
</dbReference>
<dbReference type="Pfam" id="PF04055">
    <property type="entry name" value="Radical_SAM"/>
    <property type="match status" value="1"/>
</dbReference>
<gene>
    <name evidence="8" type="ORF">ENP88_02765</name>
</gene>
<comment type="caution">
    <text evidence="8">The sequence shown here is derived from an EMBL/GenBank/DDBJ whole genome shotgun (WGS) entry which is preliminary data.</text>
</comment>
<sequence length="311" mass="35330">MECVFCGKNAPSKFLQICVECAKSERAFEVADGLHPKKGGFVKVCKLCANECREIALCGKPMYGNLIYYEDPLPTNCCNSWFCRGSKMHGTNLAVFYYGCNFDCLFCQNWSHKKVNRNFVSLEELLKAVELKRVKCICHFGGSPEPQLPFALRFSREALKKREDLMICWEWNGAGNTSLALKAAELSSISNGTVKFDLKAWSEPLHFLLTGRSSERVRKNFEKIGEKFPEVLSATTLLVPYYVDEREIEGIASFIASVSEEIPYSLLVFHPDYLLRDLPITPKEQVLRCYKVAKKWLKNVNIGNLHLLGIL</sequence>